<dbReference type="RefSeq" id="XP_022085892.1">
    <property type="nucleotide sequence ID" value="XM_022230200.1"/>
</dbReference>
<protein>
    <submittedName>
        <fullName evidence="10">Proline-rich transmembrane protein 3-like</fullName>
    </submittedName>
</protein>
<dbReference type="AlphaFoldDB" id="A0A8B7Y049"/>
<keyword evidence="5 7" id="KW-1133">Transmembrane helix</keyword>
<dbReference type="InterPro" id="IPR052836">
    <property type="entry name" value="PRRT_domain-containing"/>
</dbReference>
<evidence type="ECO:0000256" key="5">
    <source>
        <dbReference type="ARBA" id="ARBA00022989"/>
    </source>
</evidence>
<name>A0A8B7Y049_ACAPL</name>
<keyword evidence="3 7" id="KW-0812">Transmembrane</keyword>
<sequence>MMDSVNFSITTEAAECSNQTKVSATTAASPAAGPRCRWPAPTPNWTAAFEEWQWAWPAHIYLFPTLYLCLSIYIIVWFVTGCSKGSARENAEYRGNRKTPRLNSTLHGLVLVSCVTRCIFLYADPYGTRKVLPCPLGPVLWSCGWPFITASVSVLLLVLLETTKMSLAPPKFQKPGVLAAIVVPSLCFVFVADFLVAYDNSTKYALLVCQAMFILWGCLLGIGFLVVAWKMRHIVANSQGCVTSQEVGVQESGRLKRLNDIVLACSVIALALTSINLYAVVSIYVSHFRSGYTAPWRWMIFQTCQRLLEVSIVIVILLAVQGTDKQ</sequence>
<dbReference type="InterPro" id="IPR059081">
    <property type="entry name" value="PRRT3-4"/>
</dbReference>
<feature type="domain" description="Proline-rich transmembrane protein 3/4" evidence="8">
    <location>
        <begin position="36"/>
        <end position="319"/>
    </location>
</feature>
<evidence type="ECO:0000256" key="1">
    <source>
        <dbReference type="ARBA" id="ARBA00004141"/>
    </source>
</evidence>
<dbReference type="Pfam" id="PF25987">
    <property type="entry name" value="PRRT3"/>
    <property type="match status" value="1"/>
</dbReference>
<dbReference type="PANTHER" id="PTHR35578">
    <property type="entry name" value="PROLINE-RICH TRANSMEMBRANE PROTEIN 4-RELATED"/>
    <property type="match status" value="1"/>
</dbReference>
<feature type="transmembrane region" description="Helical" evidence="7">
    <location>
        <begin position="298"/>
        <end position="320"/>
    </location>
</feature>
<dbReference type="GeneID" id="110976701"/>
<feature type="transmembrane region" description="Helical" evidence="7">
    <location>
        <begin position="204"/>
        <end position="229"/>
    </location>
</feature>
<reference evidence="10" key="1">
    <citation type="submission" date="2025-08" db="UniProtKB">
        <authorList>
            <consortium name="RefSeq"/>
        </authorList>
    </citation>
    <scope>IDENTIFICATION</scope>
</reference>
<gene>
    <name evidence="10" type="primary">LOC110976701</name>
</gene>
<comment type="subcellular location">
    <subcellularLocation>
        <location evidence="1">Membrane</location>
        <topology evidence="1">Multi-pass membrane protein</topology>
    </subcellularLocation>
</comment>
<keyword evidence="2" id="KW-0597">Phosphoprotein</keyword>
<dbReference type="Proteomes" id="UP000694845">
    <property type="component" value="Unplaced"/>
</dbReference>
<proteinExistence type="predicted"/>
<evidence type="ECO:0000313" key="9">
    <source>
        <dbReference type="Proteomes" id="UP000694845"/>
    </source>
</evidence>
<dbReference type="PANTHER" id="PTHR35578:SF6">
    <property type="entry name" value="PROLINE-RICH TRANSMEMBRANE PROTEIN 4"/>
    <property type="match status" value="1"/>
</dbReference>
<organism evidence="9 10">
    <name type="scientific">Acanthaster planci</name>
    <name type="common">Crown-of-thorns starfish</name>
    <dbReference type="NCBI Taxonomy" id="133434"/>
    <lineage>
        <taxon>Eukaryota</taxon>
        <taxon>Metazoa</taxon>
        <taxon>Echinodermata</taxon>
        <taxon>Eleutherozoa</taxon>
        <taxon>Asterozoa</taxon>
        <taxon>Asteroidea</taxon>
        <taxon>Valvatacea</taxon>
        <taxon>Valvatida</taxon>
        <taxon>Acanthasteridae</taxon>
        <taxon>Acanthaster</taxon>
    </lineage>
</organism>
<keyword evidence="4" id="KW-0732">Signal</keyword>
<evidence type="ECO:0000256" key="4">
    <source>
        <dbReference type="ARBA" id="ARBA00022729"/>
    </source>
</evidence>
<dbReference type="OMA" id="AYDNSTK"/>
<feature type="transmembrane region" description="Helical" evidence="7">
    <location>
        <begin position="139"/>
        <end position="160"/>
    </location>
</feature>
<feature type="transmembrane region" description="Helical" evidence="7">
    <location>
        <begin position="176"/>
        <end position="198"/>
    </location>
</feature>
<accession>A0A8B7Y049</accession>
<evidence type="ECO:0000259" key="8">
    <source>
        <dbReference type="Pfam" id="PF25987"/>
    </source>
</evidence>
<evidence type="ECO:0000256" key="6">
    <source>
        <dbReference type="ARBA" id="ARBA00023136"/>
    </source>
</evidence>
<feature type="transmembrane region" description="Helical" evidence="7">
    <location>
        <begin position="261"/>
        <end position="286"/>
    </location>
</feature>
<keyword evidence="9" id="KW-1185">Reference proteome</keyword>
<feature type="transmembrane region" description="Helical" evidence="7">
    <location>
        <begin position="60"/>
        <end position="81"/>
    </location>
</feature>
<feature type="transmembrane region" description="Helical" evidence="7">
    <location>
        <begin position="102"/>
        <end position="123"/>
    </location>
</feature>
<dbReference type="KEGG" id="aplc:110976701"/>
<keyword evidence="6 7" id="KW-0472">Membrane</keyword>
<evidence type="ECO:0000313" key="10">
    <source>
        <dbReference type="RefSeq" id="XP_022085892.1"/>
    </source>
</evidence>
<evidence type="ECO:0000256" key="3">
    <source>
        <dbReference type="ARBA" id="ARBA00022692"/>
    </source>
</evidence>
<evidence type="ECO:0000256" key="7">
    <source>
        <dbReference type="SAM" id="Phobius"/>
    </source>
</evidence>
<dbReference type="OrthoDB" id="10066605at2759"/>
<evidence type="ECO:0000256" key="2">
    <source>
        <dbReference type="ARBA" id="ARBA00022553"/>
    </source>
</evidence>